<dbReference type="Gene3D" id="1.10.3210.10">
    <property type="entry name" value="Hypothetical protein af1432"/>
    <property type="match status" value="1"/>
</dbReference>
<dbReference type="SUPFAM" id="SSF109604">
    <property type="entry name" value="HD-domain/PDEase-like"/>
    <property type="match status" value="1"/>
</dbReference>
<dbReference type="Proteomes" id="UP000605259">
    <property type="component" value="Unassembled WGS sequence"/>
</dbReference>
<dbReference type="GO" id="GO:0005737">
    <property type="term" value="C:cytoplasm"/>
    <property type="evidence" value="ECO:0007669"/>
    <property type="project" value="TreeGrafter"/>
</dbReference>
<evidence type="ECO:0000313" key="4">
    <source>
        <dbReference type="EMBL" id="GGE60332.1"/>
    </source>
</evidence>
<reference evidence="4" key="2">
    <citation type="submission" date="2020-09" db="EMBL/GenBank/DDBJ databases">
        <authorList>
            <person name="Sun Q."/>
            <person name="Zhou Y."/>
        </authorList>
    </citation>
    <scope>NUCLEOTIDE SEQUENCE</scope>
    <source>
        <strain evidence="4">CGMCC 1.12698</strain>
    </source>
</reference>
<keyword evidence="1" id="KW-0479">Metal-binding</keyword>
<comment type="caution">
    <text evidence="4">The sequence shown here is derived from an EMBL/GenBank/DDBJ whole genome shotgun (WGS) entry which is preliminary data.</text>
</comment>
<accession>A0A917ENK2</accession>
<gene>
    <name evidence="4" type="ORF">GCM10007140_08350</name>
</gene>
<dbReference type="InterPro" id="IPR006674">
    <property type="entry name" value="HD_domain"/>
</dbReference>
<dbReference type="InterPro" id="IPR039356">
    <property type="entry name" value="YfbR/HDDC2"/>
</dbReference>
<evidence type="ECO:0000313" key="5">
    <source>
        <dbReference type="Proteomes" id="UP000605259"/>
    </source>
</evidence>
<evidence type="ECO:0000259" key="3">
    <source>
        <dbReference type="Pfam" id="PF13023"/>
    </source>
</evidence>
<dbReference type="AlphaFoldDB" id="A0A917ENK2"/>
<sequence length="207" mass="23946">MNAQLVKVLEVIKLAEKLKVEMRHSWLSNGRQESVAEHTWRMSLMGILIEPYLPQKVDLLKMLKMIIIHDLVEAEAGDIPTFDTMNSAELKEQKVKNEAKAIENIRDMLGDDLGIELYDLWFEFETKETYEAKVANALDKLEVQIQHNEADISTWLEIEHQMTFMMDKHVAFDPVLQQFKGLIEVEGEKKLHKAGIDVENIKANLMK</sequence>
<feature type="domain" description="HD" evidence="3">
    <location>
        <begin position="15"/>
        <end position="168"/>
    </location>
</feature>
<dbReference type="EMBL" id="BMFK01000001">
    <property type="protein sequence ID" value="GGE60332.1"/>
    <property type="molecule type" value="Genomic_DNA"/>
</dbReference>
<dbReference type="GO" id="GO:0002953">
    <property type="term" value="F:5'-deoxynucleotidase activity"/>
    <property type="evidence" value="ECO:0007669"/>
    <property type="project" value="InterPro"/>
</dbReference>
<dbReference type="PANTHER" id="PTHR11845">
    <property type="entry name" value="5'-DEOXYNUCLEOTIDASE HDDC2"/>
    <property type="match status" value="1"/>
</dbReference>
<dbReference type="GO" id="GO:0046872">
    <property type="term" value="F:metal ion binding"/>
    <property type="evidence" value="ECO:0007669"/>
    <property type="project" value="UniProtKB-KW"/>
</dbReference>
<name>A0A917ENK2_9BACI</name>
<keyword evidence="5" id="KW-1185">Reference proteome</keyword>
<keyword evidence="2" id="KW-0378">Hydrolase</keyword>
<evidence type="ECO:0000256" key="1">
    <source>
        <dbReference type="ARBA" id="ARBA00022723"/>
    </source>
</evidence>
<dbReference type="RefSeq" id="WP_188387162.1">
    <property type="nucleotide sequence ID" value="NZ_BMFK01000001.1"/>
</dbReference>
<organism evidence="4 5">
    <name type="scientific">Priestia taiwanensis</name>
    <dbReference type="NCBI Taxonomy" id="1347902"/>
    <lineage>
        <taxon>Bacteria</taxon>
        <taxon>Bacillati</taxon>
        <taxon>Bacillota</taxon>
        <taxon>Bacilli</taxon>
        <taxon>Bacillales</taxon>
        <taxon>Bacillaceae</taxon>
        <taxon>Priestia</taxon>
    </lineage>
</organism>
<reference evidence="4" key="1">
    <citation type="journal article" date="2014" name="Int. J. Syst. Evol. Microbiol.">
        <title>Complete genome sequence of Corynebacterium casei LMG S-19264T (=DSM 44701T), isolated from a smear-ripened cheese.</title>
        <authorList>
            <consortium name="US DOE Joint Genome Institute (JGI-PGF)"/>
            <person name="Walter F."/>
            <person name="Albersmeier A."/>
            <person name="Kalinowski J."/>
            <person name="Ruckert C."/>
        </authorList>
    </citation>
    <scope>NUCLEOTIDE SEQUENCE</scope>
    <source>
        <strain evidence="4">CGMCC 1.12698</strain>
    </source>
</reference>
<dbReference type="PANTHER" id="PTHR11845:SF13">
    <property type="entry name" value="5'-DEOXYNUCLEOTIDASE HDDC2"/>
    <property type="match status" value="1"/>
</dbReference>
<proteinExistence type="predicted"/>
<evidence type="ECO:0000256" key="2">
    <source>
        <dbReference type="ARBA" id="ARBA00022801"/>
    </source>
</evidence>
<dbReference type="Pfam" id="PF13023">
    <property type="entry name" value="HD_3"/>
    <property type="match status" value="1"/>
</dbReference>
<protein>
    <submittedName>
        <fullName evidence="4">Haloacid dehalogenase</fullName>
    </submittedName>
</protein>